<comment type="caution">
    <text evidence="1">The sequence shown here is derived from an EMBL/GenBank/DDBJ whole genome shotgun (WGS) entry which is preliminary data.</text>
</comment>
<accession>A0AAD7B1M8</accession>
<dbReference type="EMBL" id="JARKIF010000047">
    <property type="protein sequence ID" value="KAJ7607923.1"/>
    <property type="molecule type" value="Genomic_DNA"/>
</dbReference>
<reference evidence="1" key="1">
    <citation type="submission" date="2023-03" db="EMBL/GenBank/DDBJ databases">
        <title>Massive genome expansion in bonnet fungi (Mycena s.s.) driven by repeated elements and novel gene families across ecological guilds.</title>
        <authorList>
            <consortium name="Lawrence Berkeley National Laboratory"/>
            <person name="Harder C.B."/>
            <person name="Miyauchi S."/>
            <person name="Viragh M."/>
            <person name="Kuo A."/>
            <person name="Thoen E."/>
            <person name="Andreopoulos B."/>
            <person name="Lu D."/>
            <person name="Skrede I."/>
            <person name="Drula E."/>
            <person name="Henrissat B."/>
            <person name="Morin E."/>
            <person name="Kohler A."/>
            <person name="Barry K."/>
            <person name="LaButti K."/>
            <person name="Morin E."/>
            <person name="Salamov A."/>
            <person name="Lipzen A."/>
            <person name="Mereny Z."/>
            <person name="Hegedus B."/>
            <person name="Baldrian P."/>
            <person name="Stursova M."/>
            <person name="Weitz H."/>
            <person name="Taylor A."/>
            <person name="Grigoriev I.V."/>
            <person name="Nagy L.G."/>
            <person name="Martin F."/>
            <person name="Kauserud H."/>
        </authorList>
    </citation>
    <scope>NUCLEOTIDE SEQUENCE</scope>
    <source>
        <strain evidence="1">9284</strain>
    </source>
</reference>
<protein>
    <recommendedName>
        <fullName evidence="3">F-box domain-containing protein</fullName>
    </recommendedName>
</protein>
<evidence type="ECO:0000313" key="1">
    <source>
        <dbReference type="EMBL" id="KAJ7607923.1"/>
    </source>
</evidence>
<dbReference type="AlphaFoldDB" id="A0AAD7B1M8"/>
<proteinExistence type="predicted"/>
<organism evidence="1 2">
    <name type="scientific">Roridomyces roridus</name>
    <dbReference type="NCBI Taxonomy" id="1738132"/>
    <lineage>
        <taxon>Eukaryota</taxon>
        <taxon>Fungi</taxon>
        <taxon>Dikarya</taxon>
        <taxon>Basidiomycota</taxon>
        <taxon>Agaricomycotina</taxon>
        <taxon>Agaricomycetes</taxon>
        <taxon>Agaricomycetidae</taxon>
        <taxon>Agaricales</taxon>
        <taxon>Marasmiineae</taxon>
        <taxon>Mycenaceae</taxon>
        <taxon>Roridomyces</taxon>
    </lineage>
</organism>
<evidence type="ECO:0000313" key="2">
    <source>
        <dbReference type="Proteomes" id="UP001221142"/>
    </source>
</evidence>
<evidence type="ECO:0008006" key="3">
    <source>
        <dbReference type="Google" id="ProtNLM"/>
    </source>
</evidence>
<keyword evidence="2" id="KW-1185">Reference proteome</keyword>
<sequence length="433" mass="49366">MQAKMQTLLSERDALDDCIQKHTSVLSAVRRIPPEVWAEIFAQISCTRRVGTHTIYSPPWVLGHICRSWRDSALSNPFLWCSIDISRPPQVPLAYTHPLPMVETQILRSADRSLQVSVDWWDKIDADPFQMTLLDLLIKQSYRWRTFRAKLMTRDSSILTQLQGMRGRIPKLRRFELINTRNVYSTIEEESILEDAPSLREVILADSASCFASTRFAVPWAQITCCRGIFDTELQLSILFTATNLLCLDDGRLLNHITAPTLEDLRLEGQLDPALPFIKRSSCPLTRLILDGGWTDDSSNILLRVLHSLPTLQTLIIDRYAGTHAPRFWDALTLSFPCSSGVPNSPNLAAHDLCPDLAFLACRWRRGDASEEWSIDSFFDMLRSRRQPASNRTLKTSGRTIFAGELQGLDLEYLSAATSEEFMKRCRAEHYDY</sequence>
<dbReference type="Proteomes" id="UP001221142">
    <property type="component" value="Unassembled WGS sequence"/>
</dbReference>
<gene>
    <name evidence="1" type="ORF">FB45DRAFT_1130630</name>
</gene>
<name>A0AAD7B1M8_9AGAR</name>